<proteinExistence type="predicted"/>
<accession>A0A5B7CGQ8</accession>
<name>A0A5B7CGQ8_PORTR</name>
<evidence type="ECO:0000313" key="1">
    <source>
        <dbReference type="EMBL" id="MPC08500.1"/>
    </source>
</evidence>
<dbReference type="AlphaFoldDB" id="A0A5B7CGQ8"/>
<sequence length="65" mass="7555">MYRITIMRKTRRSRNNLGYGVGFWARKPSQQQRREKEALEGRRLLGGLGGPLDLHQGRGIGRFWA</sequence>
<evidence type="ECO:0000313" key="2">
    <source>
        <dbReference type="Proteomes" id="UP000324222"/>
    </source>
</evidence>
<keyword evidence="2" id="KW-1185">Reference proteome</keyword>
<reference evidence="1 2" key="1">
    <citation type="submission" date="2019-05" db="EMBL/GenBank/DDBJ databases">
        <title>Another draft genome of Portunus trituberculatus and its Hox gene families provides insights of decapod evolution.</title>
        <authorList>
            <person name="Jeong J.-H."/>
            <person name="Song I."/>
            <person name="Kim S."/>
            <person name="Choi T."/>
            <person name="Kim D."/>
            <person name="Ryu S."/>
            <person name="Kim W."/>
        </authorList>
    </citation>
    <scope>NUCLEOTIDE SEQUENCE [LARGE SCALE GENOMIC DNA]</scope>
    <source>
        <tissue evidence="1">Muscle</tissue>
    </source>
</reference>
<organism evidence="1 2">
    <name type="scientific">Portunus trituberculatus</name>
    <name type="common">Swimming crab</name>
    <name type="synonym">Neptunus trituberculatus</name>
    <dbReference type="NCBI Taxonomy" id="210409"/>
    <lineage>
        <taxon>Eukaryota</taxon>
        <taxon>Metazoa</taxon>
        <taxon>Ecdysozoa</taxon>
        <taxon>Arthropoda</taxon>
        <taxon>Crustacea</taxon>
        <taxon>Multicrustacea</taxon>
        <taxon>Malacostraca</taxon>
        <taxon>Eumalacostraca</taxon>
        <taxon>Eucarida</taxon>
        <taxon>Decapoda</taxon>
        <taxon>Pleocyemata</taxon>
        <taxon>Brachyura</taxon>
        <taxon>Eubrachyura</taxon>
        <taxon>Portunoidea</taxon>
        <taxon>Portunidae</taxon>
        <taxon>Portuninae</taxon>
        <taxon>Portunus</taxon>
    </lineage>
</organism>
<gene>
    <name evidence="1" type="ORF">E2C01_001087</name>
</gene>
<comment type="caution">
    <text evidence="1">The sequence shown here is derived from an EMBL/GenBank/DDBJ whole genome shotgun (WGS) entry which is preliminary data.</text>
</comment>
<dbReference type="Proteomes" id="UP000324222">
    <property type="component" value="Unassembled WGS sequence"/>
</dbReference>
<protein>
    <submittedName>
        <fullName evidence="1">Uncharacterized protein</fullName>
    </submittedName>
</protein>
<dbReference type="EMBL" id="VSRR010000032">
    <property type="protein sequence ID" value="MPC08500.1"/>
    <property type="molecule type" value="Genomic_DNA"/>
</dbReference>